<dbReference type="HOGENOM" id="CLU_019849_1_0_1"/>
<evidence type="ECO:0000259" key="2">
    <source>
        <dbReference type="PROSITE" id="PS50048"/>
    </source>
</evidence>
<evidence type="ECO:0000313" key="4">
    <source>
        <dbReference type="Proteomes" id="UP000054321"/>
    </source>
</evidence>
<evidence type="ECO:0000256" key="1">
    <source>
        <dbReference type="ARBA" id="ARBA00023242"/>
    </source>
</evidence>
<feature type="domain" description="Zn(2)-C6 fungal-type" evidence="2">
    <location>
        <begin position="44"/>
        <end position="73"/>
    </location>
</feature>
<dbReference type="InterPro" id="IPR021858">
    <property type="entry name" value="Fun_TF"/>
</dbReference>
<dbReference type="PANTHER" id="PTHR47784:SF5">
    <property type="entry name" value="STEROL UPTAKE CONTROL PROTEIN 2"/>
    <property type="match status" value="1"/>
</dbReference>
<dbReference type="PROSITE" id="PS00463">
    <property type="entry name" value="ZN2_CY6_FUNGAL_1"/>
    <property type="match status" value="1"/>
</dbReference>
<dbReference type="InterPro" id="IPR001138">
    <property type="entry name" value="Zn2Cys6_DnaBD"/>
</dbReference>
<dbReference type="Proteomes" id="UP000054321">
    <property type="component" value="Unassembled WGS sequence"/>
</dbReference>
<dbReference type="AlphaFoldDB" id="A0A0C3CV34"/>
<dbReference type="PROSITE" id="PS50048">
    <property type="entry name" value="ZN2_CY6_FUNGAL_2"/>
    <property type="match status" value="1"/>
</dbReference>
<evidence type="ECO:0000313" key="3">
    <source>
        <dbReference type="EMBL" id="KIN02859.1"/>
    </source>
</evidence>
<proteinExistence type="predicted"/>
<name>A0A0C3CV34_OIDMZ</name>
<gene>
    <name evidence="3" type="ORF">OIDMADRAFT_178680</name>
</gene>
<organism evidence="3 4">
    <name type="scientific">Oidiodendron maius (strain Zn)</name>
    <dbReference type="NCBI Taxonomy" id="913774"/>
    <lineage>
        <taxon>Eukaryota</taxon>
        <taxon>Fungi</taxon>
        <taxon>Dikarya</taxon>
        <taxon>Ascomycota</taxon>
        <taxon>Pezizomycotina</taxon>
        <taxon>Leotiomycetes</taxon>
        <taxon>Leotiomycetes incertae sedis</taxon>
        <taxon>Myxotrichaceae</taxon>
        <taxon>Oidiodendron</taxon>
    </lineage>
</organism>
<dbReference type="Gene3D" id="4.10.240.10">
    <property type="entry name" value="Zn(2)-C6 fungal-type DNA-binding domain"/>
    <property type="match status" value="1"/>
</dbReference>
<accession>A0A0C3CV34</accession>
<dbReference type="EMBL" id="KN832874">
    <property type="protein sequence ID" value="KIN02859.1"/>
    <property type="molecule type" value="Genomic_DNA"/>
</dbReference>
<sequence>MVTQEPQFGSFVLPKPLNTVFVSEIDSEGKSTRRRRVHAKSRHGCRNCKERKVKCDENQPCGRCVKHKVACKRLSAGKVADKWIVNSTAHAAVSIKRKEVQVRQPPSSPLDQQISQINLEHLKLFHHFEHHTSETFIMDSQLWKKSLLCMALENKFLMHAIFLATASHLRHLEPHDSRHNRMVLEQLSQALPSFRIALSNPPRNQPGSGDALMACSMLLMQYSWEFSPVLMEDARVEDDGWDTLMGLYAGVRSIILEFWDIKNGGSRFTSFLTYSPKINIEQCLANAAIPPDIQACFGHCLSCTQISNGDPKSLSHCISAAWRLIPIWRALKLGSRTLQESGLLLDVARYLFTWPANLSHEFIEFLKHDDARCQVILLCYFAAICRLRCERIWWMQDRAVYMFETLFQCLKDKCAECIGLAREMFDMGDYNVY</sequence>
<protein>
    <recommendedName>
        <fullName evidence="2">Zn(2)-C6 fungal-type domain-containing protein</fullName>
    </recommendedName>
</protein>
<dbReference type="SUPFAM" id="SSF57701">
    <property type="entry name" value="Zn2/Cys6 DNA-binding domain"/>
    <property type="match status" value="1"/>
</dbReference>
<dbReference type="PANTHER" id="PTHR47784">
    <property type="entry name" value="STEROL UPTAKE CONTROL PROTEIN 2"/>
    <property type="match status" value="1"/>
</dbReference>
<dbReference type="GO" id="GO:0001228">
    <property type="term" value="F:DNA-binding transcription activator activity, RNA polymerase II-specific"/>
    <property type="evidence" value="ECO:0007669"/>
    <property type="project" value="TreeGrafter"/>
</dbReference>
<reference evidence="4" key="2">
    <citation type="submission" date="2015-01" db="EMBL/GenBank/DDBJ databases">
        <title>Evolutionary Origins and Diversification of the Mycorrhizal Mutualists.</title>
        <authorList>
            <consortium name="DOE Joint Genome Institute"/>
            <consortium name="Mycorrhizal Genomics Consortium"/>
            <person name="Kohler A."/>
            <person name="Kuo A."/>
            <person name="Nagy L.G."/>
            <person name="Floudas D."/>
            <person name="Copeland A."/>
            <person name="Barry K.W."/>
            <person name="Cichocki N."/>
            <person name="Veneault-Fourrey C."/>
            <person name="LaButti K."/>
            <person name="Lindquist E.A."/>
            <person name="Lipzen A."/>
            <person name="Lundell T."/>
            <person name="Morin E."/>
            <person name="Murat C."/>
            <person name="Riley R."/>
            <person name="Ohm R."/>
            <person name="Sun H."/>
            <person name="Tunlid A."/>
            <person name="Henrissat B."/>
            <person name="Grigoriev I.V."/>
            <person name="Hibbett D.S."/>
            <person name="Martin F."/>
        </authorList>
    </citation>
    <scope>NUCLEOTIDE SEQUENCE [LARGE SCALE GENOMIC DNA]</scope>
    <source>
        <strain evidence="4">Zn</strain>
    </source>
</reference>
<dbReference type="GO" id="GO:0008270">
    <property type="term" value="F:zinc ion binding"/>
    <property type="evidence" value="ECO:0007669"/>
    <property type="project" value="InterPro"/>
</dbReference>
<keyword evidence="4" id="KW-1185">Reference proteome</keyword>
<dbReference type="SMART" id="SM00066">
    <property type="entry name" value="GAL4"/>
    <property type="match status" value="1"/>
</dbReference>
<keyword evidence="1" id="KW-0539">Nucleus</keyword>
<dbReference type="Pfam" id="PF00172">
    <property type="entry name" value="Zn_clus"/>
    <property type="match status" value="1"/>
</dbReference>
<dbReference type="InterPro" id="IPR036864">
    <property type="entry name" value="Zn2-C6_fun-type_DNA-bd_sf"/>
</dbReference>
<dbReference type="InParanoid" id="A0A0C3CV34"/>
<dbReference type="CDD" id="cd00067">
    <property type="entry name" value="GAL4"/>
    <property type="match status" value="1"/>
</dbReference>
<dbReference type="Pfam" id="PF11951">
    <property type="entry name" value="Fungal_trans_2"/>
    <property type="match status" value="1"/>
</dbReference>
<reference evidence="3 4" key="1">
    <citation type="submission" date="2014-04" db="EMBL/GenBank/DDBJ databases">
        <authorList>
            <consortium name="DOE Joint Genome Institute"/>
            <person name="Kuo A."/>
            <person name="Martino E."/>
            <person name="Perotto S."/>
            <person name="Kohler A."/>
            <person name="Nagy L.G."/>
            <person name="Floudas D."/>
            <person name="Copeland A."/>
            <person name="Barry K.W."/>
            <person name="Cichocki N."/>
            <person name="Veneault-Fourrey C."/>
            <person name="LaButti K."/>
            <person name="Lindquist E.A."/>
            <person name="Lipzen A."/>
            <person name="Lundell T."/>
            <person name="Morin E."/>
            <person name="Murat C."/>
            <person name="Sun H."/>
            <person name="Tunlid A."/>
            <person name="Henrissat B."/>
            <person name="Grigoriev I.V."/>
            <person name="Hibbett D.S."/>
            <person name="Martin F."/>
            <person name="Nordberg H.P."/>
            <person name="Cantor M.N."/>
            <person name="Hua S.X."/>
        </authorList>
    </citation>
    <scope>NUCLEOTIDE SEQUENCE [LARGE SCALE GENOMIC DNA]</scope>
    <source>
        <strain evidence="3 4">Zn</strain>
    </source>
</reference>
<dbReference type="InterPro" id="IPR053157">
    <property type="entry name" value="Sterol_Uptake_Regulator"/>
</dbReference>
<dbReference type="OrthoDB" id="416217at2759"/>